<feature type="compositionally biased region" description="Polar residues" evidence="2">
    <location>
        <begin position="350"/>
        <end position="365"/>
    </location>
</feature>
<name>A0ABQ8KI72_9APHY</name>
<dbReference type="Proteomes" id="UP000814176">
    <property type="component" value="Unassembled WGS sequence"/>
</dbReference>
<keyword evidence="1" id="KW-0677">Repeat</keyword>
<gene>
    <name evidence="3" type="ORF">C8Q71DRAFT_556838</name>
</gene>
<evidence type="ECO:0000256" key="1">
    <source>
        <dbReference type="ARBA" id="ARBA00022737"/>
    </source>
</evidence>
<keyword evidence="4" id="KW-1185">Reference proteome</keyword>
<protein>
    <recommendedName>
        <fullName evidence="5">Pentatricopeptide repeat protein</fullName>
    </recommendedName>
</protein>
<dbReference type="PANTHER" id="PTHR47447">
    <property type="entry name" value="OS03G0856100 PROTEIN"/>
    <property type="match status" value="1"/>
</dbReference>
<evidence type="ECO:0008006" key="5">
    <source>
        <dbReference type="Google" id="ProtNLM"/>
    </source>
</evidence>
<feature type="region of interest" description="Disordered" evidence="2">
    <location>
        <begin position="350"/>
        <end position="398"/>
    </location>
</feature>
<dbReference type="RefSeq" id="XP_047779733.1">
    <property type="nucleotide sequence ID" value="XM_047919328.1"/>
</dbReference>
<comment type="caution">
    <text evidence="3">The sequence shown here is derived from an EMBL/GenBank/DDBJ whole genome shotgun (WGS) entry which is preliminary data.</text>
</comment>
<dbReference type="InterPro" id="IPR011990">
    <property type="entry name" value="TPR-like_helical_dom_sf"/>
</dbReference>
<evidence type="ECO:0000313" key="3">
    <source>
        <dbReference type="EMBL" id="KAH9837695.1"/>
    </source>
</evidence>
<dbReference type="EMBL" id="JADCUA010000008">
    <property type="protein sequence ID" value="KAH9837695.1"/>
    <property type="molecule type" value="Genomic_DNA"/>
</dbReference>
<accession>A0ABQ8KI72</accession>
<dbReference type="Gene3D" id="1.25.40.10">
    <property type="entry name" value="Tetratricopeptide repeat domain"/>
    <property type="match status" value="1"/>
</dbReference>
<dbReference type="PANTHER" id="PTHR47447:SF17">
    <property type="entry name" value="OS12G0638900 PROTEIN"/>
    <property type="match status" value="1"/>
</dbReference>
<evidence type="ECO:0000256" key="2">
    <source>
        <dbReference type="SAM" id="MobiDB-lite"/>
    </source>
</evidence>
<organism evidence="3 4">
    <name type="scientific">Rhodofomes roseus</name>
    <dbReference type="NCBI Taxonomy" id="34475"/>
    <lineage>
        <taxon>Eukaryota</taxon>
        <taxon>Fungi</taxon>
        <taxon>Dikarya</taxon>
        <taxon>Basidiomycota</taxon>
        <taxon>Agaricomycotina</taxon>
        <taxon>Agaricomycetes</taxon>
        <taxon>Polyporales</taxon>
        <taxon>Rhodofomes</taxon>
    </lineage>
</organism>
<proteinExistence type="predicted"/>
<evidence type="ECO:0000313" key="4">
    <source>
        <dbReference type="Proteomes" id="UP000814176"/>
    </source>
</evidence>
<dbReference type="GeneID" id="72000060"/>
<sequence length="828" mass="93329">MWLLVFRRKPAKPLTRLVSTTAPSKSPPQPSTHAVLLRKVYRISRYYGRKTNDPIFKLFNYIVRSPERTVPPPMLKRSGITVQEYMLWKPVILAQDLDEVILFLTNNGITIAELDVLRGQDTSARPQPPTWVVLYTLCYKVKFESDAWKALVLAYFHLPVVPTHLQPALLILAACWLAEHDLLVPLQGVVDMLLHGPHGTSLQDFHFQLLLQLIAHASSSSQVYPVVRHVIERSDTHLFNRETFDALLRSPSSTPMTGLVVWRKMEAQGYRPTMTNLARLTALYTRGRWERRARAVLRLLRSRLAEVKDDDGLPRPASSLYLSLRTESRFLSAFSSVEALHAYLRDVLETDSQQPSKDSHASSGSEVAEGEPDVDAHGATATASSDPPSGAQKQDPLDKPLGDLGPLLKIASVWKDSITVASRDSSTSSEYLRQVYDRAIRAHPLLSLDVYFHAVTIHGFLRRRDYVNALELWGKIRKYQPRLTKSTLTVGVEALTLAGRPMQALDLLFEATELQASSEARGNDPASLIDTQAVNAFMISLQRTGFTDAVFVLWDSMNTMFHARPDLYTLTILMQAGRLASKCNPSFRSAMAELGLSRFVRRGKEVESDETSRDGCFSQVERIMFAEATKGSSGLWNGERAGTVVLRIAQEIMFNNWPELKDVDSPAEALRPTGDFQGSFPMTSLLRTMLHRKAPTATPPDAQPTRGALNYPQITLNDVAFRAYIDLLASESQIPQIPLALAWMRTLGIRPSQQTLATALVYWAEVGMDAPLFEHFRDGMSQYARLKRWMNEWVGDRMMPTDEHVAVQIQRLKHFRERTRQPRLDPHD</sequence>
<reference evidence="3 4" key="1">
    <citation type="journal article" date="2021" name="Environ. Microbiol.">
        <title>Gene family expansions and transcriptome signatures uncover fungal adaptations to wood decay.</title>
        <authorList>
            <person name="Hage H."/>
            <person name="Miyauchi S."/>
            <person name="Viragh M."/>
            <person name="Drula E."/>
            <person name="Min B."/>
            <person name="Chaduli D."/>
            <person name="Navarro D."/>
            <person name="Favel A."/>
            <person name="Norest M."/>
            <person name="Lesage-Meessen L."/>
            <person name="Balint B."/>
            <person name="Merenyi Z."/>
            <person name="de Eugenio L."/>
            <person name="Morin E."/>
            <person name="Martinez A.T."/>
            <person name="Baldrian P."/>
            <person name="Stursova M."/>
            <person name="Martinez M.J."/>
            <person name="Novotny C."/>
            <person name="Magnuson J.K."/>
            <person name="Spatafora J.W."/>
            <person name="Maurice S."/>
            <person name="Pangilinan J."/>
            <person name="Andreopoulos W."/>
            <person name="LaButti K."/>
            <person name="Hundley H."/>
            <person name="Na H."/>
            <person name="Kuo A."/>
            <person name="Barry K."/>
            <person name="Lipzen A."/>
            <person name="Henrissat B."/>
            <person name="Riley R."/>
            <person name="Ahrendt S."/>
            <person name="Nagy L.G."/>
            <person name="Grigoriev I.V."/>
            <person name="Martin F."/>
            <person name="Rosso M.N."/>
        </authorList>
    </citation>
    <scope>NUCLEOTIDE SEQUENCE [LARGE SCALE GENOMIC DNA]</scope>
    <source>
        <strain evidence="3 4">CIRM-BRFM 1785</strain>
    </source>
</reference>